<evidence type="ECO:0000256" key="2">
    <source>
        <dbReference type="SAM" id="SignalP"/>
    </source>
</evidence>
<feature type="non-terminal residue" evidence="3">
    <location>
        <position position="1"/>
    </location>
</feature>
<evidence type="ECO:0000313" key="3">
    <source>
        <dbReference type="EMBL" id="JAI43868.1"/>
    </source>
</evidence>
<accession>A0A0K8VY74</accession>
<sequence>LKATSLIRTPSVTLIVTKMQATLALIAVLLVLQRSVSAKPNDFEIVSIPFDAASNAPGFSEEVIITKPLSAPEACTNELNSSVRKEIADAEADIHQALGIQQNVAQGNFQNLSQLKKELVANIKKCFALNAGHICYFSAMQHTIRKIQALNHNHIPVSSAQIFVRLVKLYRSLAKIFAKYNVCLLQHPEVTSPKPEISSESSAYSLSSESEPTTSSLSTEDGSIDSSEAGETTANPRSESSEAEEATASS</sequence>
<evidence type="ECO:0000256" key="1">
    <source>
        <dbReference type="SAM" id="MobiDB-lite"/>
    </source>
</evidence>
<feature type="compositionally biased region" description="Low complexity" evidence="1">
    <location>
        <begin position="196"/>
        <end position="220"/>
    </location>
</feature>
<dbReference type="EMBL" id="GDHF01008446">
    <property type="protein sequence ID" value="JAI43868.1"/>
    <property type="molecule type" value="Transcribed_RNA"/>
</dbReference>
<name>A0A0K8VY74_BACLA</name>
<feature type="compositionally biased region" description="Acidic residues" evidence="1">
    <location>
        <begin position="241"/>
        <end position="250"/>
    </location>
</feature>
<proteinExistence type="predicted"/>
<reference evidence="3" key="1">
    <citation type="submission" date="2015-06" db="EMBL/GenBank/DDBJ databases">
        <authorList>
            <person name="Hoefler B.C."/>
            <person name="Straight P.D."/>
        </authorList>
    </citation>
    <scope>NUCLEOTIDE SEQUENCE</scope>
</reference>
<feature type="chain" id="PRO_5005522499" evidence="2">
    <location>
        <begin position="39"/>
        <end position="250"/>
    </location>
</feature>
<protein>
    <submittedName>
        <fullName evidence="3">Uncharacterized protein</fullName>
    </submittedName>
</protein>
<dbReference type="AlphaFoldDB" id="A0A0K8VY74"/>
<keyword evidence="2" id="KW-0732">Signal</keyword>
<gene>
    <name evidence="3" type="ORF">c2_g2_i3</name>
</gene>
<feature type="region of interest" description="Disordered" evidence="1">
    <location>
        <begin position="191"/>
        <end position="250"/>
    </location>
</feature>
<organism evidence="3">
    <name type="scientific">Bactrocera latifrons</name>
    <name type="common">Malaysian fruit fly</name>
    <name type="synonym">Chaetodacus latifrons</name>
    <dbReference type="NCBI Taxonomy" id="174628"/>
    <lineage>
        <taxon>Eukaryota</taxon>
        <taxon>Metazoa</taxon>
        <taxon>Ecdysozoa</taxon>
        <taxon>Arthropoda</taxon>
        <taxon>Hexapoda</taxon>
        <taxon>Insecta</taxon>
        <taxon>Pterygota</taxon>
        <taxon>Neoptera</taxon>
        <taxon>Endopterygota</taxon>
        <taxon>Diptera</taxon>
        <taxon>Brachycera</taxon>
        <taxon>Muscomorpha</taxon>
        <taxon>Tephritoidea</taxon>
        <taxon>Tephritidae</taxon>
        <taxon>Bactrocera</taxon>
        <taxon>Bactrocera</taxon>
    </lineage>
</organism>
<feature type="compositionally biased region" description="Polar residues" evidence="1">
    <location>
        <begin position="224"/>
        <end position="237"/>
    </location>
</feature>
<feature type="signal peptide" evidence="2">
    <location>
        <begin position="1"/>
        <end position="38"/>
    </location>
</feature>